<evidence type="ECO:0000256" key="1">
    <source>
        <dbReference type="ARBA" id="ARBA00023002"/>
    </source>
</evidence>
<evidence type="ECO:0000256" key="2">
    <source>
        <dbReference type="SAM" id="Phobius"/>
    </source>
</evidence>
<keyword evidence="2" id="KW-0812">Transmembrane</keyword>
<name>A0A3B0JJ90_9RICK</name>
<dbReference type="PROSITE" id="PS00070">
    <property type="entry name" value="ALDEHYDE_DEHYDR_CYS"/>
    <property type="match status" value="1"/>
</dbReference>
<accession>A0A3B0JJ90</accession>
<proteinExistence type="predicted"/>
<dbReference type="AlphaFoldDB" id="A0A3B0JJ90"/>
<protein>
    <submittedName>
        <fullName evidence="3">Uncharacterized protein</fullName>
    </submittedName>
</protein>
<keyword evidence="2" id="KW-0472">Membrane</keyword>
<gene>
    <name evidence="3" type="ORF">WBAD_0936</name>
</gene>
<sequence>MFAGQNNNQQQNRNRVQVLIERMQNAYNNTNKIKRFINIVLLVSMIPSFFLLVQLSLYLSLVNYFFKPRENEKRLSAWPKNVIRITLSIFFIIHIINSCVFLVLPILCLWLLNKSLIEEIQQFNDLIQQIPEEERHVFFQDLAAIPFMAQTTHDPSAVASINLSVDRLIEKYRENLNKDEFYVQLNRGNTTDIEEYIKQSNEFTEGDKSNALECLRFINRTGDDFKDNHSKLTLKQAAILCWKACNDRNTGTENQRTPLNDEDIKNRKDMFLKGLVDAATTYGNQGQSCAGGTYNKLFESLSGLHPSVVITLDGEEARAMIKETITQKFPEMARANFSNFSEPEQGRIRNELPELSSETVRYIMTTHSALERRCQEFSNRLNNDKKNEILEECMSNLSCVELESPIERRR</sequence>
<dbReference type="InterPro" id="IPR016160">
    <property type="entry name" value="Ald_DH_CS_CYS"/>
</dbReference>
<feature type="transmembrane region" description="Helical" evidence="2">
    <location>
        <begin position="87"/>
        <end position="112"/>
    </location>
</feature>
<dbReference type="GO" id="GO:0016491">
    <property type="term" value="F:oxidoreductase activity"/>
    <property type="evidence" value="ECO:0007669"/>
    <property type="project" value="UniProtKB-KW"/>
</dbReference>
<evidence type="ECO:0000313" key="3">
    <source>
        <dbReference type="EMBL" id="SPP33341.1"/>
    </source>
</evidence>
<keyword evidence="1" id="KW-0560">Oxidoreductase</keyword>
<reference evidence="3" key="1">
    <citation type="submission" date="2018-04" db="EMBL/GenBank/DDBJ databases">
        <authorList>
            <person name="Go L.Y."/>
            <person name="Mitchell J.A."/>
        </authorList>
    </citation>
    <scope>NUCLEOTIDE SEQUENCE</scope>
    <source>
        <strain evidence="3">WBAD</strain>
    </source>
</reference>
<dbReference type="EMBL" id="OUNE01000164">
    <property type="protein sequence ID" value="SPP33341.1"/>
    <property type="molecule type" value="Genomic_DNA"/>
</dbReference>
<feature type="transmembrane region" description="Helical" evidence="2">
    <location>
        <begin position="36"/>
        <end position="66"/>
    </location>
</feature>
<organism evidence="3">
    <name type="scientific">Wolbachia endosymbiont of Aleurodicus dispersus</name>
    <dbReference type="NCBI Taxonomy" id="1288877"/>
    <lineage>
        <taxon>Bacteria</taxon>
        <taxon>Pseudomonadati</taxon>
        <taxon>Pseudomonadota</taxon>
        <taxon>Alphaproteobacteria</taxon>
        <taxon>Rickettsiales</taxon>
        <taxon>Anaplasmataceae</taxon>
        <taxon>Wolbachieae</taxon>
        <taxon>Wolbachia</taxon>
    </lineage>
</organism>
<keyword evidence="2" id="KW-1133">Transmembrane helix</keyword>